<evidence type="ECO:0000313" key="12">
    <source>
        <dbReference type="EMBL" id="PRP90522.1"/>
    </source>
</evidence>
<gene>
    <name evidence="12" type="primary">nhaP2</name>
    <name evidence="12" type="ORF">ENSA5_64370</name>
</gene>
<feature type="transmembrane region" description="Helical" evidence="10">
    <location>
        <begin position="223"/>
        <end position="242"/>
    </location>
</feature>
<feature type="compositionally biased region" description="Pro residues" evidence="9">
    <location>
        <begin position="485"/>
        <end position="496"/>
    </location>
</feature>
<sequence>MGRRLDGRLIRRFIPVLLVALSLGCEVDETGRHLVMIASLFVLGAVGEVIFARTQIPDVVWLILAGVILNTTGLVDPSALDPILPLFSALTLIIVLFDGGRQIVINDLIKAAPKASAMAVLSFTLSTLGVALILQLAALTGLLPETWTFLHSLMVGAMVGGSSSLVIMPSMNLAKVEPKVSNLVGLESALTDALCVVVAVVLMNIIKSGEASGGGAVLELGENFGFALLIGLIAGWMWMPVLRALSGNPYAYPVTLAALLFLYVVVDNTGGNPAMAVLTFSVIVGNAEALMKMVGFSLGDKPLALDDTVVTVHTQAAFIIKSFFFTYIGLMLSRPIYLLLLGFVVGLSLFVTRIPAVMLVARKGFTDSQRKMIAISLPRGMAAGVLATLPASPKYRIAGTEDLPSMVFASVVTSIAIFAYGFRKVRSEAPADEAAAPETEATETEATEATEAEAAPGEAGPGTVEQLPAAQPPAPMPDGLLPPDHQLPPAPAPAPTPRDDDES</sequence>
<feature type="region of interest" description="Disordered" evidence="9">
    <location>
        <begin position="429"/>
        <end position="503"/>
    </location>
</feature>
<evidence type="ECO:0000256" key="9">
    <source>
        <dbReference type="SAM" id="MobiDB-lite"/>
    </source>
</evidence>
<feature type="transmembrane region" description="Helical" evidence="10">
    <location>
        <begin position="120"/>
        <end position="143"/>
    </location>
</feature>
<feature type="compositionally biased region" description="Acidic residues" evidence="9">
    <location>
        <begin position="440"/>
        <end position="451"/>
    </location>
</feature>
<keyword evidence="7" id="KW-0406">Ion transport</keyword>
<evidence type="ECO:0000256" key="4">
    <source>
        <dbReference type="ARBA" id="ARBA00022475"/>
    </source>
</evidence>
<keyword evidence="5 10" id="KW-0812">Transmembrane</keyword>
<feature type="transmembrane region" description="Helical" evidence="10">
    <location>
        <begin position="312"/>
        <end position="330"/>
    </location>
</feature>
<dbReference type="GO" id="GO:1902600">
    <property type="term" value="P:proton transmembrane transport"/>
    <property type="evidence" value="ECO:0007669"/>
    <property type="project" value="InterPro"/>
</dbReference>
<reference evidence="12 13" key="1">
    <citation type="submission" date="2018-03" db="EMBL/GenBank/DDBJ databases">
        <title>Draft Genome Sequences of the Obligatory Marine Myxobacteria Enhygromyxa salina SWB005.</title>
        <authorList>
            <person name="Poehlein A."/>
            <person name="Moghaddam J.A."/>
            <person name="Harms H."/>
            <person name="Alanjari M."/>
            <person name="Koenig G.M."/>
            <person name="Daniel R."/>
            <person name="Schaeberle T.F."/>
        </authorList>
    </citation>
    <scope>NUCLEOTIDE SEQUENCE [LARGE SCALE GENOMIC DNA]</scope>
    <source>
        <strain evidence="12 13">SWB005</strain>
    </source>
</reference>
<dbReference type="InterPro" id="IPR006153">
    <property type="entry name" value="Cation/H_exchanger_TM"/>
</dbReference>
<feature type="transmembrane region" description="Helical" evidence="10">
    <location>
        <begin position="180"/>
        <end position="203"/>
    </location>
</feature>
<feature type="transmembrane region" description="Helical" evidence="10">
    <location>
        <begin position="249"/>
        <end position="266"/>
    </location>
</feature>
<evidence type="ECO:0000256" key="1">
    <source>
        <dbReference type="ARBA" id="ARBA00004651"/>
    </source>
</evidence>
<dbReference type="OrthoDB" id="5494986at2"/>
<dbReference type="AlphaFoldDB" id="A0A2S9XCD9"/>
<evidence type="ECO:0000259" key="11">
    <source>
        <dbReference type="Pfam" id="PF00999"/>
    </source>
</evidence>
<feature type="transmembrane region" description="Helical" evidence="10">
    <location>
        <begin position="34"/>
        <end position="52"/>
    </location>
</feature>
<dbReference type="GO" id="GO:0015297">
    <property type="term" value="F:antiporter activity"/>
    <property type="evidence" value="ECO:0007669"/>
    <property type="project" value="UniProtKB-KW"/>
</dbReference>
<feature type="transmembrane region" description="Helical" evidence="10">
    <location>
        <begin position="336"/>
        <end position="360"/>
    </location>
</feature>
<dbReference type="Proteomes" id="UP000237968">
    <property type="component" value="Unassembled WGS sequence"/>
</dbReference>
<feature type="transmembrane region" description="Helical" evidence="10">
    <location>
        <begin position="82"/>
        <end position="99"/>
    </location>
</feature>
<accession>A0A2S9XCD9</accession>
<keyword evidence="13" id="KW-1185">Reference proteome</keyword>
<feature type="transmembrane region" description="Helical" evidence="10">
    <location>
        <begin position="403"/>
        <end position="422"/>
    </location>
</feature>
<feature type="transmembrane region" description="Helical" evidence="10">
    <location>
        <begin position="149"/>
        <end position="168"/>
    </location>
</feature>
<evidence type="ECO:0000256" key="7">
    <source>
        <dbReference type="ARBA" id="ARBA00023065"/>
    </source>
</evidence>
<feature type="domain" description="Cation/H+ exchanger transmembrane" evidence="11">
    <location>
        <begin position="40"/>
        <end position="415"/>
    </location>
</feature>
<organism evidence="12 13">
    <name type="scientific">Enhygromyxa salina</name>
    <dbReference type="NCBI Taxonomy" id="215803"/>
    <lineage>
        <taxon>Bacteria</taxon>
        <taxon>Pseudomonadati</taxon>
        <taxon>Myxococcota</taxon>
        <taxon>Polyangia</taxon>
        <taxon>Nannocystales</taxon>
        <taxon>Nannocystaceae</taxon>
        <taxon>Enhygromyxa</taxon>
    </lineage>
</organism>
<dbReference type="PANTHER" id="PTHR32507:SF0">
    <property type="entry name" value="NA(+)_H(+) ANTIPORTER 2-RELATED"/>
    <property type="match status" value="1"/>
</dbReference>
<feature type="compositionally biased region" description="Low complexity" evidence="9">
    <location>
        <begin position="452"/>
        <end position="463"/>
    </location>
</feature>
<dbReference type="Gene3D" id="1.20.1530.20">
    <property type="match status" value="1"/>
</dbReference>
<feature type="transmembrane region" description="Helical" evidence="10">
    <location>
        <begin position="59"/>
        <end position="76"/>
    </location>
</feature>
<keyword evidence="6 10" id="KW-1133">Transmembrane helix</keyword>
<evidence type="ECO:0000256" key="10">
    <source>
        <dbReference type="SAM" id="Phobius"/>
    </source>
</evidence>
<keyword evidence="3" id="KW-0050">Antiport</keyword>
<name>A0A2S9XCD9_9BACT</name>
<comment type="subcellular location">
    <subcellularLocation>
        <location evidence="1">Cell membrane</location>
        <topology evidence="1">Multi-pass membrane protein</topology>
    </subcellularLocation>
</comment>
<dbReference type="GO" id="GO:0005886">
    <property type="term" value="C:plasma membrane"/>
    <property type="evidence" value="ECO:0007669"/>
    <property type="project" value="UniProtKB-SubCell"/>
</dbReference>
<dbReference type="PANTHER" id="PTHR32507">
    <property type="entry name" value="NA(+)/H(+) ANTIPORTER 1"/>
    <property type="match status" value="1"/>
</dbReference>
<dbReference type="InterPro" id="IPR038770">
    <property type="entry name" value="Na+/solute_symporter_sf"/>
</dbReference>
<evidence type="ECO:0000256" key="5">
    <source>
        <dbReference type="ARBA" id="ARBA00022692"/>
    </source>
</evidence>
<keyword evidence="8 10" id="KW-0472">Membrane</keyword>
<dbReference type="Pfam" id="PF00999">
    <property type="entry name" value="Na_H_Exchanger"/>
    <property type="match status" value="1"/>
</dbReference>
<proteinExistence type="predicted"/>
<dbReference type="PROSITE" id="PS51257">
    <property type="entry name" value="PROKAR_LIPOPROTEIN"/>
    <property type="match status" value="1"/>
</dbReference>
<keyword evidence="2" id="KW-0813">Transport</keyword>
<protein>
    <submittedName>
        <fullName evidence="12">K(+)/H(+) antiporter NhaP2</fullName>
    </submittedName>
</protein>
<evidence type="ECO:0000313" key="13">
    <source>
        <dbReference type="Proteomes" id="UP000237968"/>
    </source>
</evidence>
<evidence type="ECO:0000256" key="6">
    <source>
        <dbReference type="ARBA" id="ARBA00022989"/>
    </source>
</evidence>
<evidence type="ECO:0000256" key="2">
    <source>
        <dbReference type="ARBA" id="ARBA00022448"/>
    </source>
</evidence>
<dbReference type="EMBL" id="PVNK01000279">
    <property type="protein sequence ID" value="PRP90522.1"/>
    <property type="molecule type" value="Genomic_DNA"/>
</dbReference>
<dbReference type="RefSeq" id="WP_106395605.1">
    <property type="nucleotide sequence ID" value="NZ_PVNK01000279.1"/>
</dbReference>
<evidence type="ECO:0000256" key="3">
    <source>
        <dbReference type="ARBA" id="ARBA00022449"/>
    </source>
</evidence>
<keyword evidence="4" id="KW-1003">Cell membrane</keyword>
<evidence type="ECO:0000256" key="8">
    <source>
        <dbReference type="ARBA" id="ARBA00023136"/>
    </source>
</evidence>
<comment type="caution">
    <text evidence="12">The sequence shown here is derived from an EMBL/GenBank/DDBJ whole genome shotgun (WGS) entry which is preliminary data.</text>
</comment>